<accession>G1D5B4</accession>
<dbReference type="GeneID" id="40080964"/>
<protein>
    <submittedName>
        <fullName evidence="1">Uncharacterized protein</fullName>
    </submittedName>
</protein>
<proteinExistence type="predicted"/>
<dbReference type="OrthoDB" id="33536at10239"/>
<name>G1D5B4_9CAUD</name>
<evidence type="ECO:0000313" key="1">
    <source>
        <dbReference type="EMBL" id="AEK09964.1"/>
    </source>
</evidence>
<evidence type="ECO:0000313" key="2">
    <source>
        <dbReference type="Proteomes" id="UP000008418"/>
    </source>
</evidence>
<dbReference type="EMBL" id="JF937105">
    <property type="protein sequence ID" value="AEK09964.1"/>
    <property type="molecule type" value="Genomic_DNA"/>
</dbReference>
<dbReference type="RefSeq" id="YP_009605042.1">
    <property type="nucleotide sequence ID" value="NC_041971.1"/>
</dbReference>
<dbReference type="Proteomes" id="UP000008418">
    <property type="component" value="Segment"/>
</dbReference>
<sequence length="104" mass="11808">MPTATLPDVEIDVDIESMINGTFEELDCCSRHKDKVPCGGPIAGYQEFHTCNQGWLCKNHWENAMKLYPSWRSRVESTGTIACALCLNRFNNINSFIRLTKVPE</sequence>
<organism evidence="1 2">
    <name type="scientific">Mycobacterium phage Rey</name>
    <dbReference type="NCBI Taxonomy" id="1034115"/>
    <lineage>
        <taxon>Viruses</taxon>
        <taxon>Duplodnaviria</taxon>
        <taxon>Heunggongvirae</taxon>
        <taxon>Uroviricota</taxon>
        <taxon>Caudoviricetes</taxon>
        <taxon>Vilmaviridae</taxon>
        <taxon>Mclasvirinae</taxon>
        <taxon>Reyvirus</taxon>
        <taxon>Reyvirus rey</taxon>
    </lineage>
</organism>
<reference evidence="1 2" key="1">
    <citation type="journal article" date="2011" name="PLoS ONE">
        <title>Cluster K Mycobacteriophages: Insights into the Evolutionary Origins of Mycobacteriophage TM4.</title>
        <authorList>
            <person name="Pope W.H."/>
            <person name="Ferreira C.M."/>
            <person name="Jacobs-Sera D."/>
            <person name="Benjamin R.C."/>
            <person name="Davis A.J."/>
            <person name="Dejong R.J."/>
            <person name="Elgin S.C."/>
            <person name="Guilfoile F.R."/>
            <person name="Forsyth M.H."/>
            <person name="Harris A.D."/>
            <person name="Harvey S.E."/>
            <person name="Hughes L.E."/>
            <person name="Hynes P.M."/>
            <person name="Jackson A.S."/>
            <person name="Jalal M.D."/>
            <person name="Macmurray E.A."/>
            <person name="Manley C.M."/>
            <person name="McDonough M.J."/>
            <person name="Mosier J.L."/>
            <person name="Osterbann L.J."/>
            <person name="Rabinowitz H.S."/>
            <person name="Rhyan C.N."/>
            <person name="Russell D.A."/>
            <person name="Saha M.S."/>
            <person name="Shaffer C.D."/>
            <person name="Simon S.E."/>
            <person name="Sims E.F."/>
            <person name="Tovar I.G."/>
            <person name="Weisser E.G."/>
            <person name="Wertz J.T."/>
            <person name="Weston-Hafer K.A."/>
            <person name="Williamson K.E."/>
            <person name="Zhang B."/>
            <person name="Cresawn S.G."/>
            <person name="Jain P."/>
            <person name="Piuri M."/>
            <person name="Jacobs W.R.Jr."/>
            <person name="Hendrix R.W."/>
            <person name="Hatfull G.F."/>
        </authorList>
    </citation>
    <scope>NUCLEOTIDE SEQUENCE [LARGE SCALE GENOMIC DNA]</scope>
    <source>
        <strain evidence="1">Rey</strain>
    </source>
</reference>
<gene>
    <name evidence="1" type="primary">52</name>
    <name evidence="1" type="ORF">PBI_REY_52</name>
</gene>
<dbReference type="KEGG" id="vg:40080964"/>
<keyword evidence="2" id="KW-1185">Reference proteome</keyword>